<name>A0A0R2BEN0_9LACO</name>
<dbReference type="RefSeq" id="WP_056958114.1">
    <property type="nucleotide sequence ID" value="NZ_AYYN01000016.1"/>
</dbReference>
<sequence>MTNLSWRSPKLTTRTVTLAAMLIALQTVLSKISFGSDNLVKFGLGFMGTTLIGYFLGPWLGGVALVIGDLIKNTLFSTGSTFFVGFTFSAFITGLIAGAFLYQQKVTWQRLAVYQFVQIFVSNIFFNTLWIHLMYQAPIWGLLSVRGPKNLIMWPIEAAISFLILRAVSRLDSRLMH</sequence>
<dbReference type="Pfam" id="PF12822">
    <property type="entry name" value="ECF_trnsprt"/>
    <property type="match status" value="1"/>
</dbReference>
<proteinExistence type="predicted"/>
<dbReference type="Proteomes" id="UP000051612">
    <property type="component" value="Unassembled WGS sequence"/>
</dbReference>
<organism evidence="2 3">
    <name type="scientific">Ligilactobacillus murinus DSM 20452 = NBRC 14221</name>
    <dbReference type="NCBI Taxonomy" id="1423772"/>
    <lineage>
        <taxon>Bacteria</taxon>
        <taxon>Bacillati</taxon>
        <taxon>Bacillota</taxon>
        <taxon>Bacilli</taxon>
        <taxon>Lactobacillales</taxon>
        <taxon>Lactobacillaceae</taxon>
        <taxon>Ligilactobacillus</taxon>
    </lineage>
</organism>
<feature type="transmembrane region" description="Helical" evidence="1">
    <location>
        <begin position="113"/>
        <end position="131"/>
    </location>
</feature>
<feature type="transmembrane region" description="Helical" evidence="1">
    <location>
        <begin position="151"/>
        <end position="169"/>
    </location>
</feature>
<protein>
    <submittedName>
        <fullName evidence="2">Uncharacterized protein</fullName>
    </submittedName>
</protein>
<accession>A0A0R2BEN0</accession>
<dbReference type="InterPro" id="IPR030949">
    <property type="entry name" value="ECF_S_folate_fam"/>
</dbReference>
<dbReference type="InterPro" id="IPR024529">
    <property type="entry name" value="ECF_trnsprt_substrate-spec"/>
</dbReference>
<keyword evidence="1" id="KW-0472">Membrane</keyword>
<dbReference type="NCBIfam" id="TIGR04518">
    <property type="entry name" value="ECF_S_folT_fam"/>
    <property type="match status" value="1"/>
</dbReference>
<dbReference type="Gene3D" id="1.10.1760.20">
    <property type="match status" value="1"/>
</dbReference>
<reference evidence="2 3" key="1">
    <citation type="journal article" date="2015" name="Genome Announc.">
        <title>Expanding the biotechnology potential of lactobacilli through comparative genomics of 213 strains and associated genera.</title>
        <authorList>
            <person name="Sun Z."/>
            <person name="Harris H.M."/>
            <person name="McCann A."/>
            <person name="Guo C."/>
            <person name="Argimon S."/>
            <person name="Zhang W."/>
            <person name="Yang X."/>
            <person name="Jeffery I.B."/>
            <person name="Cooney J.C."/>
            <person name="Kagawa T.F."/>
            <person name="Liu W."/>
            <person name="Song Y."/>
            <person name="Salvetti E."/>
            <person name="Wrobel A."/>
            <person name="Rasinkangas P."/>
            <person name="Parkhill J."/>
            <person name="Rea M.C."/>
            <person name="O'Sullivan O."/>
            <person name="Ritari J."/>
            <person name="Douillard F.P."/>
            <person name="Paul Ross R."/>
            <person name="Yang R."/>
            <person name="Briner A.E."/>
            <person name="Felis G.E."/>
            <person name="de Vos W.M."/>
            <person name="Barrangou R."/>
            <person name="Klaenhammer T.R."/>
            <person name="Caufield P.W."/>
            <person name="Cui Y."/>
            <person name="Zhang H."/>
            <person name="O'Toole P.W."/>
        </authorList>
    </citation>
    <scope>NUCLEOTIDE SEQUENCE [LARGE SCALE GENOMIC DNA]</scope>
    <source>
        <strain evidence="2 3">DSM 20452</strain>
    </source>
</reference>
<keyword evidence="1" id="KW-0812">Transmembrane</keyword>
<dbReference type="AlphaFoldDB" id="A0A0R2BEN0"/>
<feature type="transmembrane region" description="Helical" evidence="1">
    <location>
        <begin position="80"/>
        <end position="101"/>
    </location>
</feature>
<dbReference type="EMBL" id="AYYN01000016">
    <property type="protein sequence ID" value="KRM77800.1"/>
    <property type="molecule type" value="Genomic_DNA"/>
</dbReference>
<evidence type="ECO:0000256" key="1">
    <source>
        <dbReference type="SAM" id="Phobius"/>
    </source>
</evidence>
<evidence type="ECO:0000313" key="2">
    <source>
        <dbReference type="EMBL" id="KRM77800.1"/>
    </source>
</evidence>
<evidence type="ECO:0000313" key="3">
    <source>
        <dbReference type="Proteomes" id="UP000051612"/>
    </source>
</evidence>
<keyword evidence="1" id="KW-1133">Transmembrane helix</keyword>
<dbReference type="GO" id="GO:0022857">
    <property type="term" value="F:transmembrane transporter activity"/>
    <property type="evidence" value="ECO:0007669"/>
    <property type="project" value="InterPro"/>
</dbReference>
<feature type="transmembrane region" description="Helical" evidence="1">
    <location>
        <begin position="46"/>
        <end position="68"/>
    </location>
</feature>
<comment type="caution">
    <text evidence="2">The sequence shown here is derived from an EMBL/GenBank/DDBJ whole genome shotgun (WGS) entry which is preliminary data.</text>
</comment>
<dbReference type="PATRIC" id="fig|1423772.3.peg.650"/>
<gene>
    <name evidence="2" type="ORF">FC48_GL000588</name>
</gene>